<proteinExistence type="predicted"/>
<gene>
    <name evidence="1" type="ORF">HF394_13320</name>
</gene>
<dbReference type="AlphaFoldDB" id="A0A7H8QBY1"/>
<evidence type="ECO:0000313" key="1">
    <source>
        <dbReference type="EMBL" id="QKX51477.1"/>
    </source>
</evidence>
<dbReference type="RefSeq" id="WP_053167145.1">
    <property type="nucleotide sequence ID" value="NZ_CP051177.1"/>
</dbReference>
<protein>
    <submittedName>
        <fullName evidence="1">Uncharacterized protein</fullName>
    </submittedName>
</protein>
<accession>A0A7H8QBY1</accession>
<keyword evidence="2" id="KW-1185">Reference proteome</keyword>
<dbReference type="Proteomes" id="UP000509222">
    <property type="component" value="Chromosome"/>
</dbReference>
<reference evidence="2" key="1">
    <citation type="submission" date="2020-06" db="EMBL/GenBank/DDBJ databases">
        <title>Isolation of Planomicrobium glaciei.</title>
        <authorList>
            <person name="Malisova L."/>
            <person name="Safrankova R."/>
            <person name="Jakubu V."/>
            <person name="Spanelova P."/>
        </authorList>
    </citation>
    <scope>NUCLEOTIDE SEQUENCE [LARGE SCALE GENOMIC DNA]</scope>
    <source>
        <strain evidence="2">NRL-ATB46093</strain>
    </source>
</reference>
<sequence length="61" mass="6581">MSQTFDALKAKLSNADLGQAKEVMEQAKQAHEDGKIDENEKKELFESAKSIIGGKGLGGLF</sequence>
<dbReference type="EMBL" id="CP051177">
    <property type="protein sequence ID" value="QKX51477.1"/>
    <property type="molecule type" value="Genomic_DNA"/>
</dbReference>
<evidence type="ECO:0000313" key="2">
    <source>
        <dbReference type="Proteomes" id="UP000509222"/>
    </source>
</evidence>
<organism evidence="1 2">
    <name type="scientific">Planococcus glaciei</name>
    <dbReference type="NCBI Taxonomy" id="459472"/>
    <lineage>
        <taxon>Bacteria</taxon>
        <taxon>Bacillati</taxon>
        <taxon>Bacillota</taxon>
        <taxon>Bacilli</taxon>
        <taxon>Bacillales</taxon>
        <taxon>Caryophanaceae</taxon>
        <taxon>Planococcus</taxon>
    </lineage>
</organism>
<name>A0A7H8QBY1_9BACL</name>